<proteinExistence type="predicted"/>
<dbReference type="NCBIfam" id="TIGR02532">
    <property type="entry name" value="IV_pilin_GFxxxE"/>
    <property type="match status" value="1"/>
</dbReference>
<dbReference type="PROSITE" id="PS00409">
    <property type="entry name" value="PROKAR_NTER_METHYL"/>
    <property type="match status" value="1"/>
</dbReference>
<dbReference type="EMBL" id="JAWXXP010000001">
    <property type="protein sequence ID" value="MDX5992105.1"/>
    <property type="molecule type" value="Genomic_DNA"/>
</dbReference>
<keyword evidence="1" id="KW-0472">Membrane</keyword>
<dbReference type="Pfam" id="PF16732">
    <property type="entry name" value="ComP_DUS"/>
    <property type="match status" value="1"/>
</dbReference>
<protein>
    <submittedName>
        <fullName evidence="2">Type IV pilin protein</fullName>
    </submittedName>
    <submittedName>
        <fullName evidence="3">Type IV pilus assembly protein PilE</fullName>
    </submittedName>
</protein>
<dbReference type="RefSeq" id="WP_074675805.1">
    <property type="nucleotide sequence ID" value="NZ_CBCSET010000001.1"/>
</dbReference>
<evidence type="ECO:0000313" key="3">
    <source>
        <dbReference type="EMBL" id="SDD67916.1"/>
    </source>
</evidence>
<reference evidence="3 4" key="1">
    <citation type="submission" date="2016-10" db="EMBL/GenBank/DDBJ databases">
        <authorList>
            <person name="de Groot N.N."/>
        </authorList>
    </citation>
    <scope>NUCLEOTIDE SEQUENCE [LARGE SCALE GENOMIC DNA]</scope>
    <source>
        <strain evidence="3 4">JCM 10630</strain>
    </source>
</reference>
<evidence type="ECO:0000256" key="1">
    <source>
        <dbReference type="SAM" id="Phobius"/>
    </source>
</evidence>
<dbReference type="InterPro" id="IPR012902">
    <property type="entry name" value="N_methyl_site"/>
</dbReference>
<gene>
    <name evidence="3" type="ORF">SAMN05216575_1011069</name>
    <name evidence="2" type="ORF">SIM71_08570</name>
</gene>
<dbReference type="AlphaFoldDB" id="A0A1G6WS57"/>
<feature type="transmembrane region" description="Helical" evidence="1">
    <location>
        <begin position="12"/>
        <end position="34"/>
    </location>
</feature>
<evidence type="ECO:0000313" key="4">
    <source>
        <dbReference type="Proteomes" id="UP000182413"/>
    </source>
</evidence>
<reference evidence="2 5" key="2">
    <citation type="submission" date="2023-11" db="EMBL/GenBank/DDBJ databases">
        <title>MicrobeMod: A computational toolkit for identifying prokaryotic methylation and restriction-modification with nanopore sequencing.</title>
        <authorList>
            <person name="Crits-Christoph A."/>
            <person name="Kang S.C."/>
            <person name="Lee H."/>
            <person name="Ostrov N."/>
        </authorList>
    </citation>
    <scope>NUCLEOTIDE SEQUENCE [LARGE SCALE GENOMIC DNA]</scope>
    <source>
        <strain evidence="2 5">ATCC BAA-571</strain>
    </source>
</reference>
<dbReference type="PANTHER" id="PTHR30093:SF47">
    <property type="entry name" value="TYPE IV PILUS NON-CORE MINOR PILIN PILE"/>
    <property type="match status" value="1"/>
</dbReference>
<keyword evidence="1" id="KW-0812">Transmembrane</keyword>
<dbReference type="Pfam" id="PF07963">
    <property type="entry name" value="N_methyl"/>
    <property type="match status" value="1"/>
</dbReference>
<dbReference type="GO" id="GO:0043683">
    <property type="term" value="P:type IV pilus assembly"/>
    <property type="evidence" value="ECO:0007669"/>
    <property type="project" value="InterPro"/>
</dbReference>
<dbReference type="Gene3D" id="3.30.700.10">
    <property type="entry name" value="Glycoprotein, Type 4 Pilin"/>
    <property type="match status" value="1"/>
</dbReference>
<evidence type="ECO:0000313" key="5">
    <source>
        <dbReference type="Proteomes" id="UP001278050"/>
    </source>
</evidence>
<keyword evidence="5" id="KW-1185">Reference proteome</keyword>
<dbReference type="Proteomes" id="UP001278050">
    <property type="component" value="Unassembled WGS sequence"/>
</dbReference>
<evidence type="ECO:0000313" key="2">
    <source>
        <dbReference type="EMBL" id="MDX5992105.1"/>
    </source>
</evidence>
<keyword evidence="1" id="KW-1133">Transmembrane helix</keyword>
<accession>A0A1G6WS57</accession>
<sequence>MSKQLNRQQGFTLIEVMIVVLIIGILAAIAYPNYSEHVKRGNRSEGQAFLNDVSARQERYFSQNNAYITKDADLGKLALKNGNKSETGKYELVLSKVDNDGGYTLTANQQFNDTKCGNLSLNARGVRGSSGSGMSTADCWR</sequence>
<dbReference type="InterPro" id="IPR031982">
    <property type="entry name" value="PilE-like"/>
</dbReference>
<dbReference type="InterPro" id="IPR045584">
    <property type="entry name" value="Pilin-like"/>
</dbReference>
<dbReference type="SUPFAM" id="SSF54523">
    <property type="entry name" value="Pili subunits"/>
    <property type="match status" value="1"/>
</dbReference>
<organism evidence="3 4">
    <name type="scientific">Ectopseudomonas alcaliphila</name>
    <dbReference type="NCBI Taxonomy" id="101564"/>
    <lineage>
        <taxon>Bacteria</taxon>
        <taxon>Pseudomonadati</taxon>
        <taxon>Pseudomonadota</taxon>
        <taxon>Gammaproteobacteria</taxon>
        <taxon>Pseudomonadales</taxon>
        <taxon>Pseudomonadaceae</taxon>
        <taxon>Ectopseudomonas</taxon>
    </lineage>
</organism>
<dbReference type="PANTHER" id="PTHR30093">
    <property type="entry name" value="GENERAL SECRETION PATHWAY PROTEIN G"/>
    <property type="match status" value="1"/>
</dbReference>
<dbReference type="Proteomes" id="UP000182413">
    <property type="component" value="Unassembled WGS sequence"/>
</dbReference>
<name>A0A1G6WS57_9GAMM</name>
<dbReference type="OrthoDB" id="5296638at2"/>
<dbReference type="EMBL" id="FNAE01000001">
    <property type="protein sequence ID" value="SDD67916.1"/>
    <property type="molecule type" value="Genomic_DNA"/>
</dbReference>